<protein>
    <submittedName>
        <fullName evidence="3">Gag-pol Polyprotein</fullName>
    </submittedName>
</protein>
<dbReference type="GO" id="GO:0003676">
    <property type="term" value="F:nucleic acid binding"/>
    <property type="evidence" value="ECO:0007669"/>
    <property type="project" value="InterPro"/>
</dbReference>
<dbReference type="InterPro" id="IPR001584">
    <property type="entry name" value="Integrase_cat-core"/>
</dbReference>
<dbReference type="STRING" id="4795.A0A225WMB7"/>
<dbReference type="PROSITE" id="PS50994">
    <property type="entry name" value="INTEGRASE"/>
    <property type="match status" value="1"/>
</dbReference>
<dbReference type="InterPro" id="IPR056924">
    <property type="entry name" value="SH3_Tf2-1"/>
</dbReference>
<feature type="domain" description="Integrase catalytic" evidence="2">
    <location>
        <begin position="7"/>
        <end position="172"/>
    </location>
</feature>
<dbReference type="PANTHER" id="PTHR37984">
    <property type="entry name" value="PROTEIN CBG26694"/>
    <property type="match status" value="1"/>
</dbReference>
<accession>A0A225WMB7</accession>
<dbReference type="Gene3D" id="3.30.420.10">
    <property type="entry name" value="Ribonuclease H-like superfamily/Ribonuclease H"/>
    <property type="match status" value="1"/>
</dbReference>
<feature type="compositionally biased region" description="Basic and acidic residues" evidence="1">
    <location>
        <begin position="306"/>
        <end position="320"/>
    </location>
</feature>
<dbReference type="InterPro" id="IPR012337">
    <property type="entry name" value="RNaseH-like_sf"/>
</dbReference>
<dbReference type="OrthoDB" id="117147at2759"/>
<name>A0A225WMB7_9STRA</name>
<evidence type="ECO:0000313" key="3">
    <source>
        <dbReference type="EMBL" id="OWZ18795.1"/>
    </source>
</evidence>
<sequence length="336" mass="38284">MVLHTQECLEPYQNWRHVLCNPVTLEVPSECWQHVGIDYVTGLSASNSFDCIQVAVDLSVRNCDQVFFDSVIRHHGLPEQIVSDHDPLFTAAFWQELMRIMEVKLRMPTAHRAQADGQMERQNRVLGDSLRCMTSVHGSDWVELLGTVEFGHATLISASTGLTPFKIDSGRVARLPSAATNRASKAQPTKAEFAQQFVERRREIVEQAQQALLDAKQKQTEYYDKRRAESDFKTGDLVLLKTENLLFKHVAHNTGLTKANLAARLVRPYAIEFMINGNMARLKLSSRFGRVHSSFNVDLLTSYPKQHERFRSRPKSKETPMECPDDNDDGMRIVER</sequence>
<evidence type="ECO:0000313" key="4">
    <source>
        <dbReference type="Proteomes" id="UP000198211"/>
    </source>
</evidence>
<organism evidence="3 4">
    <name type="scientific">Phytophthora megakarya</name>
    <dbReference type="NCBI Taxonomy" id="4795"/>
    <lineage>
        <taxon>Eukaryota</taxon>
        <taxon>Sar</taxon>
        <taxon>Stramenopiles</taxon>
        <taxon>Oomycota</taxon>
        <taxon>Peronosporomycetes</taxon>
        <taxon>Peronosporales</taxon>
        <taxon>Peronosporaceae</taxon>
        <taxon>Phytophthora</taxon>
    </lineage>
</organism>
<dbReference type="Pfam" id="PF24626">
    <property type="entry name" value="SH3_Tf2-1"/>
    <property type="match status" value="1"/>
</dbReference>
<dbReference type="EMBL" id="NBNE01000535">
    <property type="protein sequence ID" value="OWZ18795.1"/>
    <property type="molecule type" value="Genomic_DNA"/>
</dbReference>
<feature type="region of interest" description="Disordered" evidence="1">
    <location>
        <begin position="306"/>
        <end position="336"/>
    </location>
</feature>
<gene>
    <name evidence="3" type="ORF">PHMEG_0007055</name>
</gene>
<evidence type="ECO:0000256" key="1">
    <source>
        <dbReference type="SAM" id="MobiDB-lite"/>
    </source>
</evidence>
<evidence type="ECO:0000259" key="2">
    <source>
        <dbReference type="PROSITE" id="PS50994"/>
    </source>
</evidence>
<proteinExistence type="predicted"/>
<dbReference type="AlphaFoldDB" id="A0A225WMB7"/>
<dbReference type="PANTHER" id="PTHR37984:SF5">
    <property type="entry name" value="PROTEIN NYNRIN-LIKE"/>
    <property type="match status" value="1"/>
</dbReference>
<keyword evidence="4" id="KW-1185">Reference proteome</keyword>
<dbReference type="InterPro" id="IPR050951">
    <property type="entry name" value="Retrovirus_Pol_polyprotein"/>
</dbReference>
<comment type="caution">
    <text evidence="3">The sequence shown here is derived from an EMBL/GenBank/DDBJ whole genome shotgun (WGS) entry which is preliminary data.</text>
</comment>
<dbReference type="InterPro" id="IPR036397">
    <property type="entry name" value="RNaseH_sf"/>
</dbReference>
<dbReference type="GO" id="GO:0015074">
    <property type="term" value="P:DNA integration"/>
    <property type="evidence" value="ECO:0007669"/>
    <property type="project" value="InterPro"/>
</dbReference>
<dbReference type="Proteomes" id="UP000198211">
    <property type="component" value="Unassembled WGS sequence"/>
</dbReference>
<dbReference type="SUPFAM" id="SSF53098">
    <property type="entry name" value="Ribonuclease H-like"/>
    <property type="match status" value="1"/>
</dbReference>
<reference evidence="4" key="1">
    <citation type="submission" date="2017-03" db="EMBL/GenBank/DDBJ databases">
        <title>Phytopthora megakarya and P. palmivora, two closely related causual agents of cacao black pod achieved similar genome size and gene model numbers by different mechanisms.</title>
        <authorList>
            <person name="Ali S."/>
            <person name="Shao J."/>
            <person name="Larry D.J."/>
            <person name="Kronmiller B."/>
            <person name="Shen D."/>
            <person name="Strem M.D."/>
            <person name="Melnick R.L."/>
            <person name="Guiltinan M.J."/>
            <person name="Tyler B.M."/>
            <person name="Meinhardt L.W."/>
            <person name="Bailey B.A."/>
        </authorList>
    </citation>
    <scope>NUCLEOTIDE SEQUENCE [LARGE SCALE GENOMIC DNA]</scope>
    <source>
        <strain evidence="4">zdho120</strain>
    </source>
</reference>